<dbReference type="EMBL" id="CAUYUJ010011877">
    <property type="protein sequence ID" value="CAK0832750.1"/>
    <property type="molecule type" value="Genomic_DNA"/>
</dbReference>
<reference evidence="2" key="1">
    <citation type="submission" date="2023-10" db="EMBL/GenBank/DDBJ databases">
        <authorList>
            <person name="Chen Y."/>
            <person name="Shah S."/>
            <person name="Dougan E. K."/>
            <person name="Thang M."/>
            <person name="Chan C."/>
        </authorList>
    </citation>
    <scope>NUCLEOTIDE SEQUENCE [LARGE SCALE GENOMIC DNA]</scope>
</reference>
<evidence type="ECO:0000256" key="1">
    <source>
        <dbReference type="SAM" id="MobiDB-lite"/>
    </source>
</evidence>
<name>A0ABN9SLQ7_9DINO</name>
<comment type="caution">
    <text evidence="2">The sequence shown here is derived from an EMBL/GenBank/DDBJ whole genome shotgun (WGS) entry which is preliminary data.</text>
</comment>
<gene>
    <name evidence="2" type="ORF">PCOR1329_LOCUS30683</name>
</gene>
<feature type="compositionally biased region" description="Low complexity" evidence="1">
    <location>
        <begin position="40"/>
        <end position="49"/>
    </location>
</feature>
<protein>
    <submittedName>
        <fullName evidence="2">Uncharacterized protein</fullName>
    </submittedName>
</protein>
<dbReference type="Proteomes" id="UP001189429">
    <property type="component" value="Unassembled WGS sequence"/>
</dbReference>
<proteinExistence type="predicted"/>
<feature type="region of interest" description="Disordered" evidence="1">
    <location>
        <begin position="1"/>
        <end position="77"/>
    </location>
</feature>
<sequence length="245" mass="24559">LVPLRPGPECAPSHGRGPEGSSADSGARIGPAWARRGRTAGALAAAQGAEGEEEAEEEEEEEEEEKDASLARLAPLEGQHGGLLAHVPVAAREARRLQLRRELLQEGPPQRGRGQDQVRPRRQRSLQNGLQGGPAAPVLVQAVRPNTTSNAPAGSRGHRASSPHSAACAATRPRGGPPPTSPGPVAAAPSAPPSSAPSSAPPGADALAFLSARAASRAARRSLADGPLAAAASAAAAAASSASLS</sequence>
<feature type="non-terminal residue" evidence="2">
    <location>
        <position position="245"/>
    </location>
</feature>
<accession>A0ABN9SLQ7</accession>
<feature type="region of interest" description="Disordered" evidence="1">
    <location>
        <begin position="100"/>
        <end position="204"/>
    </location>
</feature>
<organism evidence="2 3">
    <name type="scientific">Prorocentrum cordatum</name>
    <dbReference type="NCBI Taxonomy" id="2364126"/>
    <lineage>
        <taxon>Eukaryota</taxon>
        <taxon>Sar</taxon>
        <taxon>Alveolata</taxon>
        <taxon>Dinophyceae</taxon>
        <taxon>Prorocentrales</taxon>
        <taxon>Prorocentraceae</taxon>
        <taxon>Prorocentrum</taxon>
    </lineage>
</organism>
<evidence type="ECO:0000313" key="2">
    <source>
        <dbReference type="EMBL" id="CAK0832750.1"/>
    </source>
</evidence>
<feature type="non-terminal residue" evidence="2">
    <location>
        <position position="1"/>
    </location>
</feature>
<feature type="compositionally biased region" description="Acidic residues" evidence="1">
    <location>
        <begin position="50"/>
        <end position="66"/>
    </location>
</feature>
<keyword evidence="3" id="KW-1185">Reference proteome</keyword>
<evidence type="ECO:0000313" key="3">
    <source>
        <dbReference type="Proteomes" id="UP001189429"/>
    </source>
</evidence>